<gene>
    <name evidence="6" type="ORF">BSTOLATCC_MIC13019</name>
</gene>
<accession>A0AAU9IKB0</accession>
<keyword evidence="3" id="KW-0648">Protein biosynthesis</keyword>
<dbReference type="PROSITE" id="PS51366">
    <property type="entry name" value="MI"/>
    <property type="match status" value="1"/>
</dbReference>
<evidence type="ECO:0000313" key="7">
    <source>
        <dbReference type="Proteomes" id="UP001162131"/>
    </source>
</evidence>
<dbReference type="PANTHER" id="PTHR23253:SF9">
    <property type="entry name" value="EUKARYOTIC TRANSLATION INITIATION FACTOR 4 GAMMA 2"/>
    <property type="match status" value="1"/>
</dbReference>
<evidence type="ECO:0000259" key="5">
    <source>
        <dbReference type="PROSITE" id="PS51366"/>
    </source>
</evidence>
<organism evidence="6 7">
    <name type="scientific">Blepharisma stoltei</name>
    <dbReference type="NCBI Taxonomy" id="1481888"/>
    <lineage>
        <taxon>Eukaryota</taxon>
        <taxon>Sar</taxon>
        <taxon>Alveolata</taxon>
        <taxon>Ciliophora</taxon>
        <taxon>Postciliodesmatophora</taxon>
        <taxon>Heterotrichea</taxon>
        <taxon>Heterotrichida</taxon>
        <taxon>Blepharismidae</taxon>
        <taxon>Blepharisma</taxon>
    </lineage>
</organism>
<dbReference type="InterPro" id="IPR016024">
    <property type="entry name" value="ARM-type_fold"/>
</dbReference>
<feature type="compositionally biased region" description="Basic residues" evidence="4">
    <location>
        <begin position="115"/>
        <end position="124"/>
    </location>
</feature>
<keyword evidence="7" id="KW-1185">Reference proteome</keyword>
<dbReference type="InterPro" id="IPR003891">
    <property type="entry name" value="Initiation_fac_eIF4g_MI"/>
</dbReference>
<dbReference type="AlphaFoldDB" id="A0AAU9IKB0"/>
<dbReference type="Proteomes" id="UP001162131">
    <property type="component" value="Unassembled WGS sequence"/>
</dbReference>
<reference evidence="6" key="1">
    <citation type="submission" date="2021-09" db="EMBL/GenBank/DDBJ databases">
        <authorList>
            <consortium name="AG Swart"/>
            <person name="Singh M."/>
            <person name="Singh A."/>
            <person name="Seah K."/>
            <person name="Emmerich C."/>
        </authorList>
    </citation>
    <scope>NUCLEOTIDE SEQUENCE</scope>
    <source>
        <strain evidence="6">ATCC30299</strain>
    </source>
</reference>
<evidence type="ECO:0000256" key="1">
    <source>
        <dbReference type="ARBA" id="ARBA00005775"/>
    </source>
</evidence>
<comment type="similarity">
    <text evidence="1">Belongs to the eukaryotic initiation factor 4G family.</text>
</comment>
<keyword evidence="2" id="KW-0396">Initiation factor</keyword>
<feature type="domain" description="MI" evidence="5">
    <location>
        <begin position="433"/>
        <end position="561"/>
    </location>
</feature>
<evidence type="ECO:0000256" key="3">
    <source>
        <dbReference type="ARBA" id="ARBA00022917"/>
    </source>
</evidence>
<evidence type="ECO:0000256" key="4">
    <source>
        <dbReference type="SAM" id="MobiDB-lite"/>
    </source>
</evidence>
<dbReference type="EMBL" id="CAJZBQ010000013">
    <property type="protein sequence ID" value="CAG9315245.1"/>
    <property type="molecule type" value="Genomic_DNA"/>
</dbReference>
<evidence type="ECO:0000313" key="6">
    <source>
        <dbReference type="EMBL" id="CAG9315245.1"/>
    </source>
</evidence>
<dbReference type="GO" id="GO:0003729">
    <property type="term" value="F:mRNA binding"/>
    <property type="evidence" value="ECO:0007669"/>
    <property type="project" value="TreeGrafter"/>
</dbReference>
<name>A0AAU9IKB0_9CILI</name>
<dbReference type="SMART" id="SM00543">
    <property type="entry name" value="MIF4G"/>
    <property type="match status" value="1"/>
</dbReference>
<dbReference type="InterPro" id="IPR003890">
    <property type="entry name" value="MIF4G-like_typ-3"/>
</dbReference>
<protein>
    <recommendedName>
        <fullName evidence="5">MI domain-containing protein</fullName>
    </recommendedName>
</protein>
<sequence>MSKDANGHQWNFKAEEFTPFSFKVPSSYSLNPQASAFVPDGFQMDLPAQVETPAPPAIEIPKEEPKITIEQPQEETKTKQKVYTLSFLMSLRENCKILSPNIKIPDPYNPFSKNSNKRGSRNKGKTANFGQRDTGFQRNESVFTSCSILVKAENSFVDKLKKEVGDIEKMARKIRGILNKLARDNMEKLGSSLAEEFEYNYELLHELVKFIFERATALSFPDLYADLCGFLRKKFKEKDAELSNGFRIKLVEKCRECFYNEDKPLEADALMDAEYKRRRRLIGNIKFIGLLYKQRMIKADIMFECFNVLLKEDTICDETIETSCHLFRECAPLLALRKAEQLLECYNTLSSFRADMRFSKRIQFMIQDIIDKHEKLMTPEKQAKSLNSSPVKEVKSPVKGKGVKFAFEEEDKETSKETAGPAPTILKKSISQDFKDTLRGTTKAFLLDRDIAAALEKFEMILQQNADSQRQMLHIILKYVLSEYGKDGEFEAICDVILRLIEHSNGKVDGSIFETSIYMTIEVINDIRLDSPNASNYLRHIIIYSKKIGIELDQDALIKHLDEYLSRKLTD</sequence>
<dbReference type="Pfam" id="PF02854">
    <property type="entry name" value="MIF4G"/>
    <property type="match status" value="1"/>
</dbReference>
<dbReference type="SUPFAM" id="SSF48371">
    <property type="entry name" value="ARM repeat"/>
    <property type="match status" value="1"/>
</dbReference>
<dbReference type="Gene3D" id="1.25.40.180">
    <property type="match status" value="2"/>
</dbReference>
<evidence type="ECO:0000256" key="2">
    <source>
        <dbReference type="ARBA" id="ARBA00022540"/>
    </source>
</evidence>
<dbReference type="GO" id="GO:0003743">
    <property type="term" value="F:translation initiation factor activity"/>
    <property type="evidence" value="ECO:0007669"/>
    <property type="project" value="UniProtKB-KW"/>
</dbReference>
<dbReference type="GO" id="GO:0016281">
    <property type="term" value="C:eukaryotic translation initiation factor 4F complex"/>
    <property type="evidence" value="ECO:0007669"/>
    <property type="project" value="TreeGrafter"/>
</dbReference>
<dbReference type="PANTHER" id="PTHR23253">
    <property type="entry name" value="EUKARYOTIC TRANSLATION INITIATION FACTOR 4 GAMMA"/>
    <property type="match status" value="1"/>
</dbReference>
<comment type="caution">
    <text evidence="6">The sequence shown here is derived from an EMBL/GenBank/DDBJ whole genome shotgun (WGS) entry which is preliminary data.</text>
</comment>
<feature type="region of interest" description="Disordered" evidence="4">
    <location>
        <begin position="108"/>
        <end position="131"/>
    </location>
</feature>
<proteinExistence type="inferred from homology"/>